<gene>
    <name evidence="1" type="ORF">FDP25_06080</name>
</gene>
<name>A0A844CY64_9RHOB</name>
<dbReference type="AlphaFoldDB" id="A0A844CY64"/>
<comment type="caution">
    <text evidence="1">The sequence shown here is derived from an EMBL/GenBank/DDBJ whole genome shotgun (WGS) entry which is preliminary data.</text>
</comment>
<dbReference type="OrthoDB" id="7829925at2"/>
<accession>A0A844CY64</accession>
<proteinExistence type="predicted"/>
<organism evidence="1 2">
    <name type="scientific">Roseovarius bejariae</name>
    <dbReference type="NCBI Taxonomy" id="2576383"/>
    <lineage>
        <taxon>Bacteria</taxon>
        <taxon>Pseudomonadati</taxon>
        <taxon>Pseudomonadota</taxon>
        <taxon>Alphaproteobacteria</taxon>
        <taxon>Rhodobacterales</taxon>
        <taxon>Roseobacteraceae</taxon>
        <taxon>Roseovarius</taxon>
    </lineage>
</organism>
<evidence type="ECO:0000313" key="2">
    <source>
        <dbReference type="Proteomes" id="UP000564704"/>
    </source>
</evidence>
<protein>
    <submittedName>
        <fullName evidence="1">Uncharacterized protein</fullName>
    </submittedName>
</protein>
<sequence>MSIWTSDTPRRVRVAACLAATVFLSACMGDAGGFGFLGGGEDRTKAVRELPLYRGAVVVRAPEGYCVDAVNVTRRPAATVVPLATCSSLTGEGYSPVEPALMTVSILPRREGAEQPSADDLAASLAPAEVTAVEDGDGVALVRVADGGQTRLPDGDPRYWRGAMEVNGHLVGLAVYGRRDSDLSGRSGRRLILDLAEALREASMKPARAQVASSETGDE</sequence>
<evidence type="ECO:0000313" key="1">
    <source>
        <dbReference type="EMBL" id="MRU14994.1"/>
    </source>
</evidence>
<dbReference type="Proteomes" id="UP000564704">
    <property type="component" value="Unassembled WGS sequence"/>
</dbReference>
<keyword evidence="2" id="KW-1185">Reference proteome</keyword>
<reference evidence="1 2" key="1">
    <citation type="submission" date="2019-05" db="EMBL/GenBank/DDBJ databases">
        <title>Roseovarius bejariae sp. nov., a moderately halophylic bacterium isolated from a saline soil in Rambla Salada (Murcia).</title>
        <authorList>
            <person name="Castro D.J."/>
            <person name="Gomez-Altuve A."/>
            <person name="Reina J.C."/>
            <person name="Rodriguez M."/>
            <person name="Sampedro I."/>
            <person name="Llamas I."/>
            <person name="Martinez-Checa F."/>
        </authorList>
    </citation>
    <scope>NUCLEOTIDE SEQUENCE [LARGE SCALE GENOMIC DNA]</scope>
    <source>
        <strain evidence="1 2">A21</strain>
    </source>
</reference>
<dbReference type="RefSeq" id="WP_154149903.1">
    <property type="nucleotide sequence ID" value="NZ_SZWE01000001.1"/>
</dbReference>
<dbReference type="EMBL" id="SZWE01000001">
    <property type="protein sequence ID" value="MRU14994.1"/>
    <property type="molecule type" value="Genomic_DNA"/>
</dbReference>